<protein>
    <recommendedName>
        <fullName evidence="3">DUF1579 domain-containing protein</fullName>
    </recommendedName>
</protein>
<dbReference type="PROSITE" id="PS51257">
    <property type="entry name" value="PROKAR_LIPOPROTEIN"/>
    <property type="match status" value="1"/>
</dbReference>
<dbReference type="Proteomes" id="UP000662888">
    <property type="component" value="Chromosome"/>
</dbReference>
<accession>A0AA49A9Y3</accession>
<organism evidence="1 2">
    <name type="scientific">Massilia antarctica</name>
    <dbReference type="NCBI Taxonomy" id="2765360"/>
    <lineage>
        <taxon>Bacteria</taxon>
        <taxon>Pseudomonadati</taxon>
        <taxon>Pseudomonadota</taxon>
        <taxon>Betaproteobacteria</taxon>
        <taxon>Burkholderiales</taxon>
        <taxon>Oxalobacteraceae</taxon>
        <taxon>Telluria group</taxon>
        <taxon>Massilia</taxon>
    </lineage>
</organism>
<evidence type="ECO:0000313" key="2">
    <source>
        <dbReference type="Proteomes" id="UP000662888"/>
    </source>
</evidence>
<evidence type="ECO:0008006" key="3">
    <source>
        <dbReference type="Google" id="ProtNLM"/>
    </source>
</evidence>
<reference evidence="1 2" key="1">
    <citation type="submission" date="2020-11" db="EMBL/GenBank/DDBJ databases">
        <authorList>
            <person name="Sun Q."/>
        </authorList>
    </citation>
    <scope>NUCLEOTIDE SEQUENCE [LARGE SCALE GENOMIC DNA]</scope>
    <source>
        <strain evidence="1 2">P8398</strain>
    </source>
</reference>
<dbReference type="EMBL" id="CP065053">
    <property type="protein sequence ID" value="QPI51140.1"/>
    <property type="molecule type" value="Genomic_DNA"/>
</dbReference>
<proteinExistence type="predicted"/>
<gene>
    <name evidence="1" type="ORF">IV454_06295</name>
</gene>
<dbReference type="RefSeq" id="WP_206090766.1">
    <property type="nucleotide sequence ID" value="NZ_CP065053.1"/>
</dbReference>
<keyword evidence="2" id="KW-1185">Reference proteome</keyword>
<sequence length="211" mass="23806">MIRTVTFCITILAIACFNIAEAKPKMKKFKNPAFQFVGSWSVEAYDFREFIGVPTDLDLQLQERAAAFPVGQTLKIDWTGVAVMPGNYNTEKMKFDGPIGETLSITFLTPLEKKLCNGYWDFVCSGGTAEYVKDFMIVEINKWDADDMKMAPMWPEAKHVNYSLVSLSKQHSFDVWVAHGGKLILPIFLDGKAKNGKTYGLMAVILRRKDN</sequence>
<name>A0AA49A9Y3_9BURK</name>
<evidence type="ECO:0000313" key="1">
    <source>
        <dbReference type="EMBL" id="QPI51140.1"/>
    </source>
</evidence>